<feature type="transmembrane region" description="Helical" evidence="9">
    <location>
        <begin position="179"/>
        <end position="199"/>
    </location>
</feature>
<keyword evidence="6 9" id="KW-1133">Transmembrane helix</keyword>
<evidence type="ECO:0000256" key="3">
    <source>
        <dbReference type="ARBA" id="ARBA00022475"/>
    </source>
</evidence>
<evidence type="ECO:0000256" key="8">
    <source>
        <dbReference type="PIRNR" id="PIRNR006351"/>
    </source>
</evidence>
<dbReference type="PANTHER" id="PTHR33989:SF4">
    <property type="entry name" value="PTS SYSTEM N,N'-DIACETYLCHITOBIOSE-SPECIFIC EIIC COMPONENT"/>
    <property type="match status" value="1"/>
</dbReference>
<feature type="transmembrane region" description="Helical" evidence="9">
    <location>
        <begin position="249"/>
        <end position="269"/>
    </location>
</feature>
<dbReference type="GO" id="GO:1901264">
    <property type="term" value="P:carbohydrate derivative transport"/>
    <property type="evidence" value="ECO:0007669"/>
    <property type="project" value="TreeGrafter"/>
</dbReference>
<keyword evidence="7 8" id="KW-0472">Membrane</keyword>
<keyword evidence="2 8" id="KW-0813">Transport</keyword>
<feature type="transmembrane region" description="Helical" evidence="9">
    <location>
        <begin position="281"/>
        <end position="304"/>
    </location>
</feature>
<feature type="domain" description="PTS EIIC type-3" evidence="10">
    <location>
        <begin position="10"/>
        <end position="409"/>
    </location>
</feature>
<feature type="transmembrane region" description="Helical" evidence="9">
    <location>
        <begin position="71"/>
        <end position="95"/>
    </location>
</feature>
<gene>
    <name evidence="11" type="primary">licC_10</name>
    <name evidence="11" type="ORF">CPLFYP93_02250</name>
</gene>
<dbReference type="NCBIfam" id="TIGR00410">
    <property type="entry name" value="lacE"/>
    <property type="match status" value="1"/>
</dbReference>
<dbReference type="GO" id="GO:0009401">
    <property type="term" value="P:phosphoenolpyruvate-dependent sugar phosphotransferase system"/>
    <property type="evidence" value="ECO:0007669"/>
    <property type="project" value="InterPro"/>
</dbReference>
<dbReference type="InterPro" id="IPR004796">
    <property type="entry name" value="PTS_IIC_cello"/>
</dbReference>
<accession>A0A6N3EHQ9</accession>
<feature type="transmembrane region" description="Helical" evidence="9">
    <location>
        <begin position="219"/>
        <end position="242"/>
    </location>
</feature>
<keyword evidence="3 8" id="KW-1003">Cell membrane</keyword>
<evidence type="ECO:0000256" key="4">
    <source>
        <dbReference type="ARBA" id="ARBA00022597"/>
    </source>
</evidence>
<feature type="transmembrane region" description="Helical" evidence="9">
    <location>
        <begin position="379"/>
        <end position="407"/>
    </location>
</feature>
<evidence type="ECO:0000259" key="10">
    <source>
        <dbReference type="PROSITE" id="PS51105"/>
    </source>
</evidence>
<feature type="transmembrane region" description="Helical" evidence="9">
    <location>
        <begin position="40"/>
        <end position="59"/>
    </location>
</feature>
<dbReference type="Pfam" id="PF02378">
    <property type="entry name" value="PTS_EIIC"/>
    <property type="match status" value="1"/>
</dbReference>
<comment type="subcellular location">
    <subcellularLocation>
        <location evidence="1">Cell membrane</location>
        <topology evidence="1">Multi-pass membrane protein</topology>
    </subcellularLocation>
</comment>
<sequence length="429" mass="46167">MNFGSIQNKLTEVLEPIAVKVGENKTLTAITEGFVRTSPITLGIAIFTIIGNFPIQSWLDILERTGLNEHFAALIGASTNILALYVTFSIAFSYAKNNGQNGMTSGFLALASFFVLMPQTINVGEESINALSTQYLGGDGLFVGLIVAIVVAKLCTWLTDKGMVFKMPKSVPPMVSESLSPAFISTIILGLVFAVRIGVSYTSFGTVFDIVNKLISGPIVALGTSVPAVILLITLTNFIWFFGLHPNTIYAPMTPLLMSMLIGNMQAFQAGTPQPFAMSSLVLFCCGIGGTGTTLGLCISMLSAKSKRYKQMLKLGGIPNIFNINEPIIFGFPLMLNPTLFVPFVFSTPIMGIVAYLLLKIIPISYVPASALLPFTTPFFVKGFIAGGIGLVAILLVCLAVNTLIWLPFFKIADKKALEEELIAEKEEN</sequence>
<keyword evidence="5 9" id="KW-0812">Transmembrane</keyword>
<dbReference type="AlphaFoldDB" id="A0A6N3EHQ9"/>
<keyword evidence="4 8" id="KW-0762">Sugar transport</keyword>
<evidence type="ECO:0000256" key="6">
    <source>
        <dbReference type="ARBA" id="ARBA00022989"/>
    </source>
</evidence>
<dbReference type="InterPro" id="IPR051088">
    <property type="entry name" value="PTS_Sugar-EIIC/EIIB"/>
</dbReference>
<dbReference type="InterPro" id="IPR003352">
    <property type="entry name" value="PTS_EIIC"/>
</dbReference>
<dbReference type="GO" id="GO:0005886">
    <property type="term" value="C:plasma membrane"/>
    <property type="evidence" value="ECO:0007669"/>
    <property type="project" value="UniProtKB-SubCell"/>
</dbReference>
<name>A0A6N3EHQ9_9CLOT</name>
<dbReference type="GO" id="GO:0008982">
    <property type="term" value="F:protein-N(PI)-phosphohistidine-sugar phosphotransferase activity"/>
    <property type="evidence" value="ECO:0007669"/>
    <property type="project" value="UniProtKB-UniRule"/>
</dbReference>
<feature type="transmembrane region" description="Helical" evidence="9">
    <location>
        <begin position="102"/>
        <end position="121"/>
    </location>
</feature>
<dbReference type="InterPro" id="IPR004501">
    <property type="entry name" value="PTS_EIIC_3"/>
</dbReference>
<organism evidence="11">
    <name type="scientific">Clostridium paraputrificum</name>
    <dbReference type="NCBI Taxonomy" id="29363"/>
    <lineage>
        <taxon>Bacteria</taxon>
        <taxon>Bacillati</taxon>
        <taxon>Bacillota</taxon>
        <taxon>Clostridia</taxon>
        <taxon>Eubacteriales</taxon>
        <taxon>Clostridiaceae</taxon>
        <taxon>Clostridium</taxon>
    </lineage>
</organism>
<proteinExistence type="predicted"/>
<evidence type="ECO:0000256" key="1">
    <source>
        <dbReference type="ARBA" id="ARBA00004651"/>
    </source>
</evidence>
<reference evidence="11" key="1">
    <citation type="submission" date="2019-11" db="EMBL/GenBank/DDBJ databases">
        <authorList>
            <person name="Feng L."/>
        </authorList>
    </citation>
    <scope>NUCLEOTIDE SEQUENCE</scope>
    <source>
        <strain evidence="11">CParaputrificumLFYP93</strain>
    </source>
</reference>
<protein>
    <recommendedName>
        <fullName evidence="8">Permease IIC component</fullName>
    </recommendedName>
</protein>
<dbReference type="PIRSF" id="PIRSF006351">
    <property type="entry name" value="PTS_EIIC-Cellobiose"/>
    <property type="match status" value="1"/>
</dbReference>
<comment type="function">
    <text evidence="8">The phosphoenolpyruvate-dependent sugar phosphotransferase system (PTS), a major carbohydrate active -transport system, catalyzes the phosphorylation of incoming sugar substrates concomitant with their translocation across the cell membrane.</text>
</comment>
<dbReference type="PROSITE" id="PS51105">
    <property type="entry name" value="PTS_EIIC_TYPE_3"/>
    <property type="match status" value="1"/>
</dbReference>
<dbReference type="EMBL" id="CACRTV010000054">
    <property type="protein sequence ID" value="VYU40620.1"/>
    <property type="molecule type" value="Genomic_DNA"/>
</dbReference>
<feature type="transmembrane region" description="Helical" evidence="9">
    <location>
        <begin position="340"/>
        <end position="359"/>
    </location>
</feature>
<evidence type="ECO:0000256" key="2">
    <source>
        <dbReference type="ARBA" id="ARBA00022448"/>
    </source>
</evidence>
<evidence type="ECO:0000256" key="9">
    <source>
        <dbReference type="SAM" id="Phobius"/>
    </source>
</evidence>
<evidence type="ECO:0000256" key="5">
    <source>
        <dbReference type="ARBA" id="ARBA00022692"/>
    </source>
</evidence>
<evidence type="ECO:0000313" key="11">
    <source>
        <dbReference type="EMBL" id="VYU40620.1"/>
    </source>
</evidence>
<feature type="transmembrane region" description="Helical" evidence="9">
    <location>
        <begin position="141"/>
        <end position="159"/>
    </location>
</feature>
<evidence type="ECO:0000256" key="7">
    <source>
        <dbReference type="ARBA" id="ARBA00023136"/>
    </source>
</evidence>
<dbReference type="PANTHER" id="PTHR33989">
    <property type="match status" value="1"/>
</dbReference>
<dbReference type="RefSeq" id="WP_156561528.1">
    <property type="nucleotide sequence ID" value="NZ_CACRTV010000054.1"/>
</dbReference>